<gene>
    <name evidence="2" type="ORF">GPUH_LOCUS5073</name>
</gene>
<sequence length="60" mass="6883">MPLQTTTIENVETQPETLIVEGRDQGQPANEQMNGAPIDRNPRTSDFTNEDDEYEQHMHI</sequence>
<feature type="compositionally biased region" description="Polar residues" evidence="1">
    <location>
        <begin position="1"/>
        <end position="16"/>
    </location>
</feature>
<evidence type="ECO:0000313" key="3">
    <source>
        <dbReference type="Proteomes" id="UP000271098"/>
    </source>
</evidence>
<reference evidence="2 3" key="1">
    <citation type="submission" date="2018-11" db="EMBL/GenBank/DDBJ databases">
        <authorList>
            <consortium name="Pathogen Informatics"/>
        </authorList>
    </citation>
    <scope>NUCLEOTIDE SEQUENCE [LARGE SCALE GENOMIC DNA]</scope>
</reference>
<name>A0A3P6QZC5_9BILA</name>
<evidence type="ECO:0000256" key="1">
    <source>
        <dbReference type="SAM" id="MobiDB-lite"/>
    </source>
</evidence>
<dbReference type="EMBL" id="UYRT01010277">
    <property type="protein sequence ID" value="VDK48880.1"/>
    <property type="molecule type" value="Genomic_DNA"/>
</dbReference>
<proteinExistence type="predicted"/>
<accession>A0A3P6QZC5</accession>
<protein>
    <submittedName>
        <fullName evidence="2">Uncharacterized protein</fullName>
    </submittedName>
</protein>
<dbReference type="AlphaFoldDB" id="A0A3P6QZC5"/>
<feature type="region of interest" description="Disordered" evidence="1">
    <location>
        <begin position="1"/>
        <end position="60"/>
    </location>
</feature>
<dbReference type="Proteomes" id="UP000271098">
    <property type="component" value="Unassembled WGS sequence"/>
</dbReference>
<evidence type="ECO:0000313" key="2">
    <source>
        <dbReference type="EMBL" id="VDK48880.1"/>
    </source>
</evidence>
<organism evidence="2 3">
    <name type="scientific">Gongylonema pulchrum</name>
    <dbReference type="NCBI Taxonomy" id="637853"/>
    <lineage>
        <taxon>Eukaryota</taxon>
        <taxon>Metazoa</taxon>
        <taxon>Ecdysozoa</taxon>
        <taxon>Nematoda</taxon>
        <taxon>Chromadorea</taxon>
        <taxon>Rhabditida</taxon>
        <taxon>Spirurina</taxon>
        <taxon>Spiruromorpha</taxon>
        <taxon>Spiruroidea</taxon>
        <taxon>Gongylonematidae</taxon>
        <taxon>Gongylonema</taxon>
    </lineage>
</organism>
<keyword evidence="3" id="KW-1185">Reference proteome</keyword>